<keyword evidence="2" id="KW-1185">Reference proteome</keyword>
<dbReference type="RefSeq" id="WP_011930357.1">
    <property type="nucleotide sequence ID" value="NC_009466.1"/>
</dbReference>
<dbReference type="HOGENOM" id="CLU_3005936_0_0_9"/>
<gene>
    <name evidence="1" type="ordered locus">CKL_4011</name>
</gene>
<dbReference type="eggNOG" id="ENOG5031X9K">
    <property type="taxonomic scope" value="Bacteria"/>
</dbReference>
<dbReference type="KEGG" id="ckl:CKL_4011"/>
<name>A5F9Q1_CLOK5</name>
<proteinExistence type="predicted"/>
<dbReference type="AlphaFoldDB" id="A5F9Q1"/>
<sequence>MRKLTIVFKDNSQVKYTIRDSVDWKPYFKRHAKSSMKSAVLQQYPKRDNEPIILV</sequence>
<dbReference type="Proteomes" id="UP000002411">
    <property type="component" value="Plasmid pCKL555A"/>
</dbReference>
<keyword evidence="1" id="KW-0614">Plasmid</keyword>
<evidence type="ECO:0000313" key="2">
    <source>
        <dbReference type="Proteomes" id="UP000002411"/>
    </source>
</evidence>
<evidence type="ECO:0000313" key="1">
    <source>
        <dbReference type="EMBL" id="ABQ23610.1"/>
    </source>
</evidence>
<accession>A5F9Q1</accession>
<geneLocation type="plasmid" evidence="1 2">
    <name>pCKL555A</name>
</geneLocation>
<organism evidence="1 2">
    <name type="scientific">Clostridium kluyveri (strain ATCC 8527 / DSM 555 / NBRC 12016 / NCIMB 10680 / K1)</name>
    <dbReference type="NCBI Taxonomy" id="431943"/>
    <lineage>
        <taxon>Bacteria</taxon>
        <taxon>Bacillati</taxon>
        <taxon>Bacillota</taxon>
        <taxon>Clostridia</taxon>
        <taxon>Eubacteriales</taxon>
        <taxon>Clostridiaceae</taxon>
        <taxon>Clostridium</taxon>
    </lineage>
</organism>
<protein>
    <submittedName>
        <fullName evidence="1">Uncharacterized protein</fullName>
    </submittedName>
</protein>
<dbReference type="EMBL" id="CP000674">
    <property type="protein sequence ID" value="ABQ23610.1"/>
    <property type="molecule type" value="Genomic_DNA"/>
</dbReference>
<reference evidence="1 2" key="1">
    <citation type="journal article" date="2008" name="Proc. Natl. Acad. Sci. U.S.A.">
        <title>The genome of Clostridium kluyveri, a strict anaerobe with unique metabolic features.</title>
        <authorList>
            <person name="Seedorf H."/>
            <person name="Fricke W.F."/>
            <person name="Veith B."/>
            <person name="Brueggemann H."/>
            <person name="Liesegang H."/>
            <person name="Strittmatter A."/>
            <person name="Miethke M."/>
            <person name="Buckel W."/>
            <person name="Hinderberger J."/>
            <person name="Li F."/>
            <person name="Hagemeier C."/>
            <person name="Thauer R.K."/>
            <person name="Gottschalk G."/>
        </authorList>
    </citation>
    <scope>NUCLEOTIDE SEQUENCE [LARGE SCALE GENOMIC DNA]</scope>
    <source>
        <strain evidence="2">ATCC 8527 / DSM 555 / NCIMB 10680</strain>
        <plasmid evidence="1 2">pCKL555A</plasmid>
    </source>
</reference>